<name>A0A1V3IPV9_9PAST</name>
<sequence length="67" mass="7976">MNKSDFFKILKLTLLSLIVLYLSMLSRFNFKFDTVSIVPILKFSPVFFLAFWVCCVFSKSRDRKKTR</sequence>
<dbReference type="EMBL" id="MLHK01000056">
    <property type="protein sequence ID" value="OOF44213.1"/>
    <property type="molecule type" value="Genomic_DNA"/>
</dbReference>
<dbReference type="AlphaFoldDB" id="A0A1V3IPV9"/>
<reference evidence="2 3" key="1">
    <citation type="submission" date="2016-10" db="EMBL/GenBank/DDBJ databases">
        <title>Rodentibacter gen. nov. and new species.</title>
        <authorList>
            <person name="Christensen H."/>
        </authorList>
    </citation>
    <scope>NUCLEOTIDE SEQUENCE [LARGE SCALE GENOMIC DNA]</scope>
    <source>
        <strain evidence="2 3">H1983213011</strain>
    </source>
</reference>
<gene>
    <name evidence="2" type="ORF">BKK51_09390</name>
</gene>
<feature type="transmembrane region" description="Helical" evidence="1">
    <location>
        <begin position="36"/>
        <end position="57"/>
    </location>
</feature>
<feature type="transmembrane region" description="Helical" evidence="1">
    <location>
        <begin position="12"/>
        <end position="30"/>
    </location>
</feature>
<evidence type="ECO:0008006" key="4">
    <source>
        <dbReference type="Google" id="ProtNLM"/>
    </source>
</evidence>
<keyword evidence="1" id="KW-1133">Transmembrane helix</keyword>
<accession>A0A1V3IPV9</accession>
<protein>
    <recommendedName>
        <fullName evidence="4">UDP-diphosphatase</fullName>
    </recommendedName>
</protein>
<proteinExistence type="predicted"/>
<organism evidence="2 3">
    <name type="scientific">Rodentibacter trehalosifermentans</name>
    <dbReference type="NCBI Taxonomy" id="1908263"/>
    <lineage>
        <taxon>Bacteria</taxon>
        <taxon>Pseudomonadati</taxon>
        <taxon>Pseudomonadota</taxon>
        <taxon>Gammaproteobacteria</taxon>
        <taxon>Pasteurellales</taxon>
        <taxon>Pasteurellaceae</taxon>
        <taxon>Rodentibacter</taxon>
    </lineage>
</organism>
<evidence type="ECO:0000256" key="1">
    <source>
        <dbReference type="SAM" id="Phobius"/>
    </source>
</evidence>
<keyword evidence="1" id="KW-0472">Membrane</keyword>
<evidence type="ECO:0000313" key="3">
    <source>
        <dbReference type="Proteomes" id="UP000188728"/>
    </source>
</evidence>
<keyword evidence="1" id="KW-0812">Transmembrane</keyword>
<evidence type="ECO:0000313" key="2">
    <source>
        <dbReference type="EMBL" id="OOF44213.1"/>
    </source>
</evidence>
<dbReference type="Proteomes" id="UP000188728">
    <property type="component" value="Unassembled WGS sequence"/>
</dbReference>
<comment type="caution">
    <text evidence="2">The sequence shown here is derived from an EMBL/GenBank/DDBJ whole genome shotgun (WGS) entry which is preliminary data.</text>
</comment>